<dbReference type="AlphaFoldDB" id="A0A9Q0AL70"/>
<feature type="region of interest" description="Disordered" evidence="1">
    <location>
        <begin position="1"/>
        <end position="38"/>
    </location>
</feature>
<feature type="compositionally biased region" description="Basic and acidic residues" evidence="1">
    <location>
        <begin position="63"/>
        <end position="73"/>
    </location>
</feature>
<comment type="caution">
    <text evidence="2">The sequence shown here is derived from an EMBL/GenBank/DDBJ whole genome shotgun (WGS) entry which is preliminary data.</text>
</comment>
<dbReference type="Proteomes" id="UP000829685">
    <property type="component" value="Unassembled WGS sequence"/>
</dbReference>
<keyword evidence="3" id="KW-1185">Reference proteome</keyword>
<organism evidence="2 3">
    <name type="scientific">Neoarthrinium moseri</name>
    <dbReference type="NCBI Taxonomy" id="1658444"/>
    <lineage>
        <taxon>Eukaryota</taxon>
        <taxon>Fungi</taxon>
        <taxon>Dikarya</taxon>
        <taxon>Ascomycota</taxon>
        <taxon>Pezizomycotina</taxon>
        <taxon>Sordariomycetes</taxon>
        <taxon>Xylariomycetidae</taxon>
        <taxon>Amphisphaeriales</taxon>
        <taxon>Apiosporaceae</taxon>
        <taxon>Neoarthrinium</taxon>
    </lineage>
</organism>
<proteinExistence type="predicted"/>
<feature type="compositionally biased region" description="Basic and acidic residues" evidence="1">
    <location>
        <begin position="19"/>
        <end position="32"/>
    </location>
</feature>
<protein>
    <submittedName>
        <fullName evidence="2">Uncharacterized protein</fullName>
    </submittedName>
</protein>
<evidence type="ECO:0000256" key="1">
    <source>
        <dbReference type="SAM" id="MobiDB-lite"/>
    </source>
</evidence>
<reference evidence="2" key="1">
    <citation type="submission" date="2021-03" db="EMBL/GenBank/DDBJ databases">
        <title>Revisited historic fungal species revealed as producer of novel bioactive compounds through whole genome sequencing and comparative genomics.</title>
        <authorList>
            <person name="Vignolle G.A."/>
            <person name="Hochenegger N."/>
            <person name="Mach R.L."/>
            <person name="Mach-Aigner A.R."/>
            <person name="Javad Rahimi M."/>
            <person name="Salim K.A."/>
            <person name="Chan C.M."/>
            <person name="Lim L.B.L."/>
            <person name="Cai F."/>
            <person name="Druzhinina I.S."/>
            <person name="U'Ren J.M."/>
            <person name="Derntl C."/>
        </authorList>
    </citation>
    <scope>NUCLEOTIDE SEQUENCE</scope>
    <source>
        <strain evidence="2">TUCIM 5799</strain>
    </source>
</reference>
<feature type="region of interest" description="Disordered" evidence="1">
    <location>
        <begin position="50"/>
        <end position="73"/>
    </location>
</feature>
<feature type="compositionally biased region" description="Polar residues" evidence="1">
    <location>
        <begin position="1"/>
        <end position="15"/>
    </location>
</feature>
<accession>A0A9Q0AL70</accession>
<name>A0A9Q0AL70_9PEZI</name>
<sequence>MAHSGASQTSSSTPVATWDPRDLRVPGYRPRDLTTGPLMSYSVPFEVRDLGSFSSQRKKKPKSSTEVELGSRR</sequence>
<evidence type="ECO:0000313" key="2">
    <source>
        <dbReference type="EMBL" id="KAI1860508.1"/>
    </source>
</evidence>
<gene>
    <name evidence="2" type="ORF">JX265_009907</name>
</gene>
<evidence type="ECO:0000313" key="3">
    <source>
        <dbReference type="Proteomes" id="UP000829685"/>
    </source>
</evidence>
<dbReference type="EMBL" id="JAFIMR010000031">
    <property type="protein sequence ID" value="KAI1860508.1"/>
    <property type="molecule type" value="Genomic_DNA"/>
</dbReference>